<dbReference type="GO" id="GO:0031267">
    <property type="term" value="F:small GTPase binding"/>
    <property type="evidence" value="ECO:0007669"/>
    <property type="project" value="TreeGrafter"/>
</dbReference>
<feature type="region of interest" description="Disordered" evidence="2">
    <location>
        <begin position="956"/>
        <end position="1010"/>
    </location>
</feature>
<dbReference type="InterPro" id="IPR011993">
    <property type="entry name" value="PH-like_dom_sf"/>
</dbReference>
<feature type="region of interest" description="Disordered" evidence="2">
    <location>
        <begin position="789"/>
        <end position="858"/>
    </location>
</feature>
<feature type="region of interest" description="Disordered" evidence="2">
    <location>
        <begin position="722"/>
        <end position="756"/>
    </location>
</feature>
<evidence type="ECO:0000313" key="6">
    <source>
        <dbReference type="Proteomes" id="UP000494165"/>
    </source>
</evidence>
<protein>
    <recommendedName>
        <fullName evidence="7">DH domain-containing protein</fullName>
    </recommendedName>
</protein>
<feature type="compositionally biased region" description="Acidic residues" evidence="2">
    <location>
        <begin position="680"/>
        <end position="693"/>
    </location>
</feature>
<dbReference type="SMART" id="SM00233">
    <property type="entry name" value="PH"/>
    <property type="match status" value="1"/>
</dbReference>
<dbReference type="EMBL" id="CADEPI010000010">
    <property type="protein sequence ID" value="CAB3362983.1"/>
    <property type="molecule type" value="Genomic_DNA"/>
</dbReference>
<dbReference type="PANTHER" id="PTHR45924:SF2">
    <property type="entry name" value="FI17866P1"/>
    <property type="match status" value="1"/>
</dbReference>
<dbReference type="Proteomes" id="UP000494165">
    <property type="component" value="Unassembled WGS sequence"/>
</dbReference>
<dbReference type="InterPro" id="IPR043324">
    <property type="entry name" value="PH_PLEKHG1_G2_G3"/>
</dbReference>
<feature type="compositionally biased region" description="Pro residues" evidence="2">
    <location>
        <begin position="71"/>
        <end position="85"/>
    </location>
</feature>
<dbReference type="CDD" id="cd00160">
    <property type="entry name" value="RhoGEF"/>
    <property type="match status" value="1"/>
</dbReference>
<dbReference type="PANTHER" id="PTHR45924">
    <property type="entry name" value="FI17866P1"/>
    <property type="match status" value="1"/>
</dbReference>
<dbReference type="InterPro" id="IPR055251">
    <property type="entry name" value="SOS1_NGEF_PH"/>
</dbReference>
<dbReference type="AlphaFoldDB" id="A0A8S1C176"/>
<dbReference type="PROSITE" id="PS50003">
    <property type="entry name" value="PH_DOMAIN"/>
    <property type="match status" value="1"/>
</dbReference>
<comment type="caution">
    <text evidence="5">The sequence shown here is derived from an EMBL/GenBank/DDBJ whole genome shotgun (WGS) entry which is preliminary data.</text>
</comment>
<feature type="domain" description="PH" evidence="3">
    <location>
        <begin position="412"/>
        <end position="511"/>
    </location>
</feature>
<feature type="compositionally biased region" description="Low complexity" evidence="2">
    <location>
        <begin position="824"/>
        <end position="837"/>
    </location>
</feature>
<sequence>MGFNKIDRSRATLTPEFYFCLELMLSSDHKGGSGASDLVSNLLHIYDAALAGEERKADIAAAAAAAAAAPPVRPSVPPPPPPPMMRGPAVNTAPGKPTRPLSAASTCSSSSSSGENCAPSTASYLASTESLEAASSDEEDSESSQCLAARRRERLGQALREGQALLNRQSGSSAGSADSGVGGCTLIISAPQPPPVRPRYCSEPHLSPVERVLLEITETEAVYVRDLEEVVEGYLYNWRESAECPVAPQQLADLFSNMELILGFNRGFLRDLDACNLDAVKVAQCFVTHNSGFRIYTEYCTSYPKTVSVLTELMQNEETVSLCRERQAALHHSLPLGSYLLKPVQRVLKYHLLLQSLMKQFPAEAAGRSAVEEALEAMTGLAQHINEMKRRHEHAVRVQEIQSLLHDWQGADLTTFGELCAEGNFRICGAKALRHAFLFDKMLLIAKRTGDHLTCKTHIECSNLMLIESIPGEPLNFHVIPFDNPRMQYTFQARSLEQKREWTQQLKRVILENYSVAIPNHARQLVMQLGQGRTEDELLAERSVPRRQHSAPQYLQKRHQERRRSETGLLPSRLRRSRRSDVGVANHEGGSPRNKRSSSASRDPDGCNSVSPGGGVGSGAEKLKDRFYNWHRKSEPYCSLTLPSKLSQLFSSLERRNSTCRQLDRPTQLCNETLCSEQQEHEEEEEEEEEEEREAPAGTSDRQASLEEIVGEIVMQNVRSVKRSRSLGRPRDPLVSAVAPTADSSSDCEQKSPRQQLRAQRLARMCALRAQQETLQQAGGLGRQMSFLQQWQQRQQQHRQEEKPRVPPPPPPTSLQVEEAVAETPTRSVSSTSLSSPGLGGGGKRSPGTPTRSPSFLGVLASFGSRLMANSCESLTESPPPPPPGAAEQPKPPMLKQGSRGLGARIAMNAVSDYADPATLGIGATRGAAEDDDDSFYEDNLSAVLDQEEFYRDSAIFSDDHDEPVATVTTPAPPRKVPPPVPAKPPRLLLAKPPAPSECGAPAETQPKPKGWVKQMVGRIQAGAES</sequence>
<dbReference type="InterPro" id="IPR000219">
    <property type="entry name" value="DH_dom"/>
</dbReference>
<dbReference type="InterPro" id="IPR035899">
    <property type="entry name" value="DBL_dom_sf"/>
</dbReference>
<feature type="compositionally biased region" description="Low complexity" evidence="2">
    <location>
        <begin position="102"/>
        <end position="113"/>
    </location>
</feature>
<evidence type="ECO:0000256" key="2">
    <source>
        <dbReference type="SAM" id="MobiDB-lite"/>
    </source>
</evidence>
<dbReference type="SUPFAM" id="SSF50729">
    <property type="entry name" value="PH domain-like"/>
    <property type="match status" value="1"/>
</dbReference>
<evidence type="ECO:0000259" key="3">
    <source>
        <dbReference type="PROSITE" id="PS50003"/>
    </source>
</evidence>
<dbReference type="OrthoDB" id="1594986at2759"/>
<feature type="region of interest" description="Disordered" evidence="2">
    <location>
        <begin position="67"/>
        <end position="120"/>
    </location>
</feature>
<dbReference type="Pfam" id="PF22697">
    <property type="entry name" value="SOS1_NGEF_PH"/>
    <property type="match status" value="1"/>
</dbReference>
<dbReference type="SUPFAM" id="SSF48065">
    <property type="entry name" value="DBL homology domain (DH-domain)"/>
    <property type="match status" value="1"/>
</dbReference>
<name>A0A8S1C176_9INSE</name>
<keyword evidence="6" id="KW-1185">Reference proteome</keyword>
<keyword evidence="1" id="KW-0597">Phosphoprotein</keyword>
<dbReference type="SMART" id="SM00325">
    <property type="entry name" value="RhoGEF"/>
    <property type="match status" value="1"/>
</dbReference>
<dbReference type="Pfam" id="PF00621">
    <property type="entry name" value="RhoGEF"/>
    <property type="match status" value="1"/>
</dbReference>
<dbReference type="Gene3D" id="2.30.29.30">
    <property type="entry name" value="Pleckstrin-homology domain (PH domain)/Phosphotyrosine-binding domain (PTB)"/>
    <property type="match status" value="1"/>
</dbReference>
<dbReference type="GO" id="GO:0005085">
    <property type="term" value="F:guanyl-nucleotide exchange factor activity"/>
    <property type="evidence" value="ECO:0007669"/>
    <property type="project" value="InterPro"/>
</dbReference>
<evidence type="ECO:0008006" key="7">
    <source>
        <dbReference type="Google" id="ProtNLM"/>
    </source>
</evidence>
<dbReference type="PROSITE" id="PS50010">
    <property type="entry name" value="DH_2"/>
    <property type="match status" value="1"/>
</dbReference>
<feature type="compositionally biased region" description="Pro residues" evidence="2">
    <location>
        <begin position="878"/>
        <end position="893"/>
    </location>
</feature>
<feature type="compositionally biased region" description="Pro residues" evidence="2">
    <location>
        <begin position="971"/>
        <end position="985"/>
    </location>
</feature>
<dbReference type="InterPro" id="IPR001849">
    <property type="entry name" value="PH_domain"/>
</dbReference>
<evidence type="ECO:0000313" key="5">
    <source>
        <dbReference type="EMBL" id="CAB3362983.1"/>
    </source>
</evidence>
<proteinExistence type="predicted"/>
<feature type="region of interest" description="Disordered" evidence="2">
    <location>
        <begin position="540"/>
        <end position="621"/>
    </location>
</feature>
<feature type="domain" description="DH" evidence="4">
    <location>
        <begin position="208"/>
        <end position="388"/>
    </location>
</feature>
<dbReference type="CDD" id="cd13243">
    <property type="entry name" value="PH_PLEKHG1_G2_G3"/>
    <property type="match status" value="1"/>
</dbReference>
<reference evidence="5 6" key="1">
    <citation type="submission" date="2020-04" db="EMBL/GenBank/DDBJ databases">
        <authorList>
            <person name="Alioto T."/>
            <person name="Alioto T."/>
            <person name="Gomez Garrido J."/>
        </authorList>
    </citation>
    <scope>NUCLEOTIDE SEQUENCE [LARGE SCALE GENOMIC DNA]</scope>
</reference>
<dbReference type="Gene3D" id="1.20.900.10">
    <property type="entry name" value="Dbl homology (DH) domain"/>
    <property type="match status" value="1"/>
</dbReference>
<feature type="region of interest" description="Disordered" evidence="2">
    <location>
        <begin position="676"/>
        <end position="704"/>
    </location>
</feature>
<gene>
    <name evidence="5" type="ORF">CLODIP_2_CD15526</name>
</gene>
<accession>A0A8S1C176</accession>
<evidence type="ECO:0000256" key="1">
    <source>
        <dbReference type="ARBA" id="ARBA00022553"/>
    </source>
</evidence>
<evidence type="ECO:0000259" key="4">
    <source>
        <dbReference type="PROSITE" id="PS50010"/>
    </source>
</evidence>
<feature type="region of interest" description="Disordered" evidence="2">
    <location>
        <begin position="871"/>
        <end position="902"/>
    </location>
</feature>
<organism evidence="5 6">
    <name type="scientific">Cloeon dipterum</name>
    <dbReference type="NCBI Taxonomy" id="197152"/>
    <lineage>
        <taxon>Eukaryota</taxon>
        <taxon>Metazoa</taxon>
        <taxon>Ecdysozoa</taxon>
        <taxon>Arthropoda</taxon>
        <taxon>Hexapoda</taxon>
        <taxon>Insecta</taxon>
        <taxon>Pterygota</taxon>
        <taxon>Palaeoptera</taxon>
        <taxon>Ephemeroptera</taxon>
        <taxon>Pisciforma</taxon>
        <taxon>Baetidae</taxon>
        <taxon>Cloeon</taxon>
    </lineage>
</organism>